<feature type="compositionally biased region" description="Low complexity" evidence="1">
    <location>
        <begin position="748"/>
        <end position="762"/>
    </location>
</feature>
<keyword evidence="3" id="KW-1185">Reference proteome</keyword>
<dbReference type="RefSeq" id="XP_029740113.1">
    <property type="nucleotide sequence ID" value="XM_029883436.1"/>
</dbReference>
<dbReference type="EMBL" id="SRRM01000010">
    <property type="protein sequence ID" value="TKY88128.1"/>
    <property type="molecule type" value="Genomic_DNA"/>
</dbReference>
<feature type="compositionally biased region" description="Basic and acidic residues" evidence="1">
    <location>
        <begin position="968"/>
        <end position="980"/>
    </location>
</feature>
<evidence type="ECO:0000313" key="2">
    <source>
        <dbReference type="EMBL" id="TKY88128.1"/>
    </source>
</evidence>
<feature type="compositionally biased region" description="Basic and acidic residues" evidence="1">
    <location>
        <begin position="237"/>
        <end position="251"/>
    </location>
</feature>
<feature type="compositionally biased region" description="Basic and acidic residues" evidence="1">
    <location>
        <begin position="950"/>
        <end position="960"/>
    </location>
</feature>
<feature type="region of interest" description="Disordered" evidence="1">
    <location>
        <begin position="950"/>
        <end position="987"/>
    </location>
</feature>
<dbReference type="Proteomes" id="UP000306050">
    <property type="component" value="Chromosome SGRAM_18"/>
</dbReference>
<evidence type="ECO:0000256" key="1">
    <source>
        <dbReference type="SAM" id="MobiDB-lite"/>
    </source>
</evidence>
<organism evidence="2 3">
    <name type="scientific">Sporisorium graminicola</name>
    <dbReference type="NCBI Taxonomy" id="280036"/>
    <lineage>
        <taxon>Eukaryota</taxon>
        <taxon>Fungi</taxon>
        <taxon>Dikarya</taxon>
        <taxon>Basidiomycota</taxon>
        <taxon>Ustilaginomycotina</taxon>
        <taxon>Ustilaginomycetes</taxon>
        <taxon>Ustilaginales</taxon>
        <taxon>Ustilaginaceae</taxon>
        <taxon>Sporisorium</taxon>
    </lineage>
</organism>
<dbReference type="KEGG" id="sgra:EX895_002838"/>
<dbReference type="AlphaFoldDB" id="A0A4U7KXK0"/>
<gene>
    <name evidence="2" type="ORF">EX895_002838</name>
</gene>
<dbReference type="InterPro" id="IPR026705">
    <property type="entry name" value="Hid-1/Ecm30"/>
</dbReference>
<feature type="compositionally biased region" description="Acidic residues" evidence="1">
    <location>
        <begin position="218"/>
        <end position="227"/>
    </location>
</feature>
<reference evidence="2 3" key="1">
    <citation type="submission" date="2019-05" db="EMBL/GenBank/DDBJ databases">
        <title>Sporisorium graminicola CBS 10092 draft sequencing and annotation.</title>
        <authorList>
            <person name="Solano-Gonzalez S."/>
            <person name="Caddick M.X."/>
            <person name="Darby A."/>
        </authorList>
    </citation>
    <scope>NUCLEOTIDE SEQUENCE [LARGE SCALE GENOMIC DNA]</scope>
    <source>
        <strain evidence="2 3">CBS 10092</strain>
    </source>
</reference>
<feature type="compositionally biased region" description="Polar residues" evidence="1">
    <location>
        <begin position="191"/>
        <end position="204"/>
    </location>
</feature>
<dbReference type="PANTHER" id="PTHR21575">
    <property type="entry name" value="PROTEIN HID1"/>
    <property type="match status" value="1"/>
</dbReference>
<protein>
    <recommendedName>
        <fullName evidence="4">Protein HID1</fullName>
    </recommendedName>
</protein>
<dbReference type="GO" id="GO:0000138">
    <property type="term" value="C:Golgi trans cisterna"/>
    <property type="evidence" value="ECO:0007669"/>
    <property type="project" value="TreeGrafter"/>
</dbReference>
<dbReference type="GO" id="GO:0016020">
    <property type="term" value="C:membrane"/>
    <property type="evidence" value="ECO:0007669"/>
    <property type="project" value="TreeGrafter"/>
</dbReference>
<accession>A0A4U7KXK0</accession>
<proteinExistence type="predicted"/>
<comment type="caution">
    <text evidence="2">The sequence shown here is derived from an EMBL/GenBank/DDBJ whole genome shotgun (WGS) entry which is preliminary data.</text>
</comment>
<feature type="region of interest" description="Disordered" evidence="1">
    <location>
        <begin position="748"/>
        <end position="770"/>
    </location>
</feature>
<dbReference type="Pfam" id="PF12722">
    <property type="entry name" value="Hid1"/>
    <property type="match status" value="2"/>
</dbReference>
<sequence length="987" mass="108124">MLSLPRRLIYGSQTKFDFKLSQLDGIARLYSERHIPYHDSKYWSRYLQLDTPSDVFSLLSLADLRRARKDAPENVVTLVRVMVAHLESLLVDPLFEPPAPTYGASLDQGVLASTFNGIADISKWKVPGASLMGFDSAQTAPGSVQRDRAKEALNVVRILTRTLPAVMESDDAAFEHEVLWTQAPEAYADPSPSSQSTASNTALNAPSDKADTSAQFVIDDEEGDEASNESGAFDHPLSGEKTDNKVESHHEDEPIPVALGERLVRLVVDLLFCSGFTLPWTEDQLEDSASSVLPKRINYAIWEAGVGSSVTLPGTTRFHVSNRVEVLRLLLVVLSKSVYIPANKQSTQVDPALKFTVQDLDRGIVLPLLCSLLNTCITNARNSTSAWLGLPSVSGLVGGSNDEVRTSLVTTSLQILDVLLTYDAPLPGEADAVSLSTIGRPLPGPGGRNVFRFYLSKLHRTADFDFVWTGLLRSFNEHINSTIQILAIPIPTGGQGRRAAESSWQLSQVAERMVLLWRLLEHNNKFRLYVLDDSKRAPELLTVLLYFALTYKDNVALQGLVRLCAFMLQDVSSEHAFAVHLAKPGSAAKVHLPSRLGLLGGNTAIDFLVQGVYALIATTKGQLASLYAPLVISLSNTAPAWRSLSITASSRVIHLLRSFSQPSFLLSDEGHPRLLFYVLETVNAVLTFGYNANVNLVYSLVLARAVVEGLEGFSLRKGVEEVWKRRRAVGTETRDWFEGKPRLEKVPLLPASPSLPESSAAAGKEVTTSEDGEVMPTAVDKGKMRRISTSSIDLRNSRSATEWQGELSKYPLDVVEEVAAHYIGKRGFRPTQDWVESWHLGLPLSTPRLVIDKLLPEIERIAAASATGSQVEITGGDTDARVLAYLRVQKMEEYLPPPVGGIHARAWTWTEHASVWLRSYLWGTIYVSALLPFGLWSDTDVKLFRIHGSEARREGQEARAGEGGSGGEGDRAVRGEEKGKAASTGST</sequence>
<dbReference type="GO" id="GO:0005797">
    <property type="term" value="C:Golgi medial cisterna"/>
    <property type="evidence" value="ECO:0007669"/>
    <property type="project" value="TreeGrafter"/>
</dbReference>
<dbReference type="PANTHER" id="PTHR21575:SF12">
    <property type="entry name" value="PROTEIN HID1"/>
    <property type="match status" value="1"/>
</dbReference>
<dbReference type="GeneID" id="40725733"/>
<evidence type="ECO:0008006" key="4">
    <source>
        <dbReference type="Google" id="ProtNLM"/>
    </source>
</evidence>
<feature type="region of interest" description="Disordered" evidence="1">
    <location>
        <begin position="186"/>
        <end position="251"/>
    </location>
</feature>
<evidence type="ECO:0000313" key="3">
    <source>
        <dbReference type="Proteomes" id="UP000306050"/>
    </source>
</evidence>
<dbReference type="OrthoDB" id="432953at2759"/>
<name>A0A4U7KXK0_9BASI</name>